<evidence type="ECO:0000256" key="3">
    <source>
        <dbReference type="ARBA" id="ARBA00022525"/>
    </source>
</evidence>
<gene>
    <name evidence="5" type="ORF">LSH36_727g01016</name>
</gene>
<proteinExistence type="inferred from homology"/>
<protein>
    <submittedName>
        <fullName evidence="5">Uncharacterized protein</fullName>
    </submittedName>
</protein>
<dbReference type="GO" id="GO:0005125">
    <property type="term" value="F:cytokine activity"/>
    <property type="evidence" value="ECO:0007669"/>
    <property type="project" value="InterPro"/>
</dbReference>
<dbReference type="Proteomes" id="UP001208570">
    <property type="component" value="Unassembled WGS sequence"/>
</dbReference>
<sequence>MMPPMTTLLEQHLSESTNPQPQHLYGDMECPSGIAELRQGTNVDDRSLCPWYYIMNHDPDRYPYDLVEAECRCRHSCVGLPPESGTGCEKMWLLLMAVGDNYQTEARRHHRHRQIRTKVVCRNKSIKELKTEWRAYLDHKVLHSSYAMLPFLRDNIQPALHRSTDSRRSTSVNNSISQDCPILISNLDLGGSTIQRSLCPAFVVINQDFRRYPVDLTEVDCHCKERCVGLLPEGGAGCEKMYYNVPVLRKTHMCDANRKYIFKRGWQRLAVGCTCAIVKQS</sequence>
<evidence type="ECO:0000256" key="2">
    <source>
        <dbReference type="ARBA" id="ARBA00007236"/>
    </source>
</evidence>
<evidence type="ECO:0000313" key="5">
    <source>
        <dbReference type="EMBL" id="KAK2144823.1"/>
    </source>
</evidence>
<keyword evidence="3" id="KW-0964">Secreted</keyword>
<keyword evidence="6" id="KW-1185">Reference proteome</keyword>
<comment type="similarity">
    <text evidence="2">Belongs to the IL-17 family.</text>
</comment>
<dbReference type="AlphaFoldDB" id="A0AAD9J2H2"/>
<dbReference type="InterPro" id="IPR029034">
    <property type="entry name" value="Cystine-knot_cytokine"/>
</dbReference>
<dbReference type="Pfam" id="PF06083">
    <property type="entry name" value="IL17"/>
    <property type="match status" value="2"/>
</dbReference>
<keyword evidence="4" id="KW-0732">Signal</keyword>
<comment type="caution">
    <text evidence="5">The sequence shown here is derived from an EMBL/GenBank/DDBJ whole genome shotgun (WGS) entry which is preliminary data.</text>
</comment>
<evidence type="ECO:0000256" key="1">
    <source>
        <dbReference type="ARBA" id="ARBA00004613"/>
    </source>
</evidence>
<organism evidence="5 6">
    <name type="scientific">Paralvinella palmiformis</name>
    <dbReference type="NCBI Taxonomy" id="53620"/>
    <lineage>
        <taxon>Eukaryota</taxon>
        <taxon>Metazoa</taxon>
        <taxon>Spiralia</taxon>
        <taxon>Lophotrochozoa</taxon>
        <taxon>Annelida</taxon>
        <taxon>Polychaeta</taxon>
        <taxon>Sedentaria</taxon>
        <taxon>Canalipalpata</taxon>
        <taxon>Terebellida</taxon>
        <taxon>Terebelliformia</taxon>
        <taxon>Alvinellidae</taxon>
        <taxon>Paralvinella</taxon>
    </lineage>
</organism>
<evidence type="ECO:0000256" key="4">
    <source>
        <dbReference type="ARBA" id="ARBA00022729"/>
    </source>
</evidence>
<dbReference type="GO" id="GO:0005576">
    <property type="term" value="C:extracellular region"/>
    <property type="evidence" value="ECO:0007669"/>
    <property type="project" value="UniProtKB-SubCell"/>
</dbReference>
<comment type="subcellular location">
    <subcellularLocation>
        <location evidence="1">Secreted</location>
    </subcellularLocation>
</comment>
<dbReference type="EMBL" id="JAODUP010000727">
    <property type="protein sequence ID" value="KAK2144823.1"/>
    <property type="molecule type" value="Genomic_DNA"/>
</dbReference>
<name>A0AAD9J2H2_9ANNE</name>
<dbReference type="Gene3D" id="2.10.90.10">
    <property type="entry name" value="Cystine-knot cytokines"/>
    <property type="match status" value="2"/>
</dbReference>
<accession>A0AAD9J2H2</accession>
<evidence type="ECO:0000313" key="6">
    <source>
        <dbReference type="Proteomes" id="UP001208570"/>
    </source>
</evidence>
<dbReference type="SUPFAM" id="SSF57501">
    <property type="entry name" value="Cystine-knot cytokines"/>
    <property type="match status" value="2"/>
</dbReference>
<dbReference type="InterPro" id="IPR010345">
    <property type="entry name" value="IL-17_fam"/>
</dbReference>
<reference evidence="5" key="1">
    <citation type="journal article" date="2023" name="Mol. Biol. Evol.">
        <title>Third-Generation Sequencing Reveals the Adaptive Role of the Epigenome in Three Deep-Sea Polychaetes.</title>
        <authorList>
            <person name="Perez M."/>
            <person name="Aroh O."/>
            <person name="Sun Y."/>
            <person name="Lan Y."/>
            <person name="Juniper S.K."/>
            <person name="Young C.R."/>
            <person name="Angers B."/>
            <person name="Qian P.Y."/>
        </authorList>
    </citation>
    <scope>NUCLEOTIDE SEQUENCE</scope>
    <source>
        <strain evidence="5">P08H-3</strain>
    </source>
</reference>